<sequence length="110" mass="13026">MDKRELFDAFDTFSQSLMETLAEVEALKKQVQDLVEQNTAYRLENDKLRERLDHLTQTDDSEKVSKVTTGRRENLENIYDDGFHICTSFYGQRRENDEGCAFCMELLYRE</sequence>
<dbReference type="EMBL" id="AEUW02000001">
    <property type="protein sequence ID" value="EHJ52232.1"/>
    <property type="molecule type" value="Genomic_DNA"/>
</dbReference>
<evidence type="ECO:0000256" key="3">
    <source>
        <dbReference type="ARBA" id="ARBA00022723"/>
    </source>
</evidence>
<evidence type="ECO:0000256" key="7">
    <source>
        <dbReference type="SAM" id="Coils"/>
    </source>
</evidence>
<keyword evidence="4 6" id="KW-0862">Zinc</keyword>
<keyword evidence="5 6" id="KW-0236">DNA replication inhibitor</keyword>
<evidence type="ECO:0000256" key="1">
    <source>
        <dbReference type="ARBA" id="ARBA00022490"/>
    </source>
</evidence>
<dbReference type="GO" id="GO:0008156">
    <property type="term" value="P:negative regulation of DNA replication"/>
    <property type="evidence" value="ECO:0007669"/>
    <property type="project" value="UniProtKB-UniRule"/>
</dbReference>
<dbReference type="NCBIfam" id="NF009640">
    <property type="entry name" value="PRK13169.1-1"/>
    <property type="match status" value="1"/>
</dbReference>
<dbReference type="Pfam" id="PF06156">
    <property type="entry name" value="YabA"/>
    <property type="match status" value="1"/>
</dbReference>
<evidence type="ECO:0000313" key="8">
    <source>
        <dbReference type="EMBL" id="EHJ52232.1"/>
    </source>
</evidence>
<comment type="caution">
    <text evidence="8">The sequence shown here is derived from an EMBL/GenBank/DDBJ whole genome shotgun (WGS) entry which is preliminary data.</text>
</comment>
<dbReference type="InterPro" id="IPR010377">
    <property type="entry name" value="YabA"/>
</dbReference>
<reference evidence="8 9" key="1">
    <citation type="journal article" date="2014" name="Int. J. Syst. Evol. Microbiol.">
        <title>Phylogenomics and the dynamic genome evolution of the genus Streptococcus.</title>
        <authorList>
            <consortium name="The Broad Institute Genome Sequencing Platform"/>
            <person name="Richards V.P."/>
            <person name="Palmer S.R."/>
            <person name="Pavinski Bitar P.D."/>
            <person name="Qin X."/>
            <person name="Weinstock G.M."/>
            <person name="Highlander S.K."/>
            <person name="Town C.D."/>
            <person name="Burne R.A."/>
            <person name="Stanhope M.J."/>
        </authorList>
    </citation>
    <scope>NUCLEOTIDE SEQUENCE [LARGE SCALE GENOMIC DNA]</scope>
    <source>
        <strain evidence="8 9">NCTC 11558</strain>
    </source>
</reference>
<dbReference type="STRING" id="764298.STRMA_0203"/>
<comment type="function">
    <text evidence="6">Involved in control of chromosome replication initiation. Inhibits the cooperative binding of DnaA to the oriC region, thus negatively regulating initiation of chromosome replication. Inhibits the ability of DnaA-ATP to form a helix on DNA; does not disassemble preformed DnaA-DNA helices. Decreases the residence time of DnaA on the chromosome at its binding sites (oriC, replication forks and promoter-binding sites). Tethers DnaA to the replication machinery via the DNA polymerase beta sliding clamp subunit (dnaN). Associates with oriC and other DnaA targets on the chromosome in a DnaA-dependent manner.</text>
</comment>
<gene>
    <name evidence="6" type="primary">yabA</name>
    <name evidence="8" type="ORF">STRMA_0203</name>
</gene>
<dbReference type="AlphaFoldDB" id="G5JYE2"/>
<keyword evidence="7" id="KW-0175">Coiled coil</keyword>
<comment type="cofactor">
    <cofactor evidence="6">
        <name>Zn(2+)</name>
        <dbReference type="ChEBI" id="CHEBI:29105"/>
    </cofactor>
    <text evidence="6">Binds 1 zinc ion per subunit.</text>
</comment>
<organism evidence="8 9">
    <name type="scientific">Streptococcus macacae NCTC 11558</name>
    <dbReference type="NCBI Taxonomy" id="764298"/>
    <lineage>
        <taxon>Bacteria</taxon>
        <taxon>Bacillati</taxon>
        <taxon>Bacillota</taxon>
        <taxon>Bacilli</taxon>
        <taxon>Lactobacillales</taxon>
        <taxon>Streptococcaceae</taxon>
        <taxon>Streptococcus</taxon>
    </lineage>
</organism>
<keyword evidence="9" id="KW-1185">Reference proteome</keyword>
<evidence type="ECO:0000256" key="4">
    <source>
        <dbReference type="ARBA" id="ARBA00022833"/>
    </source>
</evidence>
<evidence type="ECO:0000256" key="6">
    <source>
        <dbReference type="HAMAP-Rule" id="MF_01159"/>
    </source>
</evidence>
<dbReference type="HAMAP" id="MF_01159">
    <property type="entry name" value="YabA"/>
    <property type="match status" value="1"/>
</dbReference>
<evidence type="ECO:0000256" key="2">
    <source>
        <dbReference type="ARBA" id="ARBA00022705"/>
    </source>
</evidence>
<dbReference type="GO" id="GO:0006260">
    <property type="term" value="P:DNA replication"/>
    <property type="evidence" value="ECO:0007669"/>
    <property type="project" value="UniProtKB-KW"/>
</dbReference>
<feature type="coiled-coil region" evidence="7">
    <location>
        <begin position="17"/>
        <end position="58"/>
    </location>
</feature>
<accession>G5JYE2</accession>
<evidence type="ECO:0000256" key="5">
    <source>
        <dbReference type="ARBA" id="ARBA00022880"/>
    </source>
</evidence>
<dbReference type="RefSeq" id="WP_003080042.1">
    <property type="nucleotide sequence ID" value="NZ_AEUW02000001.1"/>
</dbReference>
<keyword evidence="1 6" id="KW-0963">Cytoplasm</keyword>
<dbReference type="GO" id="GO:0043590">
    <property type="term" value="C:bacterial nucleoid"/>
    <property type="evidence" value="ECO:0007669"/>
    <property type="project" value="UniProtKB-UniRule"/>
</dbReference>
<feature type="binding site" evidence="6">
    <location>
        <position position="84"/>
    </location>
    <ligand>
        <name>Zn(2+)</name>
        <dbReference type="ChEBI" id="CHEBI:29105"/>
    </ligand>
</feature>
<dbReference type="OrthoDB" id="2112130at2"/>
<name>G5JYE2_9STRE</name>
<dbReference type="eggNOG" id="COG4467">
    <property type="taxonomic scope" value="Bacteria"/>
</dbReference>
<keyword evidence="2 6" id="KW-0235">DNA replication</keyword>
<dbReference type="Proteomes" id="UP000003573">
    <property type="component" value="Unassembled WGS sequence"/>
</dbReference>
<protein>
    <recommendedName>
        <fullName evidence="6">Replication initiation control protein YabA</fullName>
    </recommendedName>
</protein>
<comment type="subcellular location">
    <subcellularLocation>
        <location evidence="6">Cytoplasm</location>
        <location evidence="6">Nucleoid</location>
    </subcellularLocation>
    <text evidence="6">Localizes in tight foci, which correspond to the replisome at mid-cell throughout the cell cycle.</text>
</comment>
<feature type="binding site" evidence="6">
    <location>
        <position position="86"/>
    </location>
    <ligand>
        <name>Zn(2+)</name>
        <dbReference type="ChEBI" id="CHEBI:29105"/>
    </ligand>
</feature>
<keyword evidence="3 6" id="KW-0479">Metal-binding</keyword>
<comment type="similarity">
    <text evidence="6">Belongs to the YabA family.</text>
</comment>
<comment type="subunit">
    <text evidence="6">Homotetramer. Interacts with both DnaA and DnaN, acting as a bridge between these two proteins.</text>
</comment>
<feature type="binding site" evidence="6">
    <location>
        <position position="100"/>
    </location>
    <ligand>
        <name>Zn(2+)</name>
        <dbReference type="ChEBI" id="CHEBI:29105"/>
    </ligand>
</feature>
<dbReference type="SUPFAM" id="SSF58026">
    <property type="entry name" value="Delta-sleep-inducing peptide immunoreactive peptide"/>
    <property type="match status" value="1"/>
</dbReference>
<dbReference type="PIRSF" id="PIRSF021439">
    <property type="entry name" value="DUF972"/>
    <property type="match status" value="1"/>
</dbReference>
<proteinExistence type="inferred from homology"/>
<evidence type="ECO:0000313" key="9">
    <source>
        <dbReference type="Proteomes" id="UP000003573"/>
    </source>
</evidence>
<dbReference type="GO" id="GO:0008270">
    <property type="term" value="F:zinc ion binding"/>
    <property type="evidence" value="ECO:0007669"/>
    <property type="project" value="UniProtKB-UniRule"/>
</dbReference>
<feature type="binding site" evidence="6">
    <location>
        <position position="103"/>
    </location>
    <ligand>
        <name>Zn(2+)</name>
        <dbReference type="ChEBI" id="CHEBI:29105"/>
    </ligand>
</feature>